<evidence type="ECO:0000313" key="1">
    <source>
        <dbReference type="EMBL" id="KRY82187.1"/>
    </source>
</evidence>
<protein>
    <submittedName>
        <fullName evidence="1">Uncharacterized protein</fullName>
    </submittedName>
</protein>
<name>A0A0V1F869_TRIPS</name>
<accession>A0A0V1F869</accession>
<reference evidence="1 2" key="1">
    <citation type="submission" date="2015-01" db="EMBL/GenBank/DDBJ databases">
        <title>Evolution of Trichinella species and genotypes.</title>
        <authorList>
            <person name="Korhonen P.K."/>
            <person name="Edoardo P."/>
            <person name="Giuseppe L.R."/>
            <person name="Gasser R.B."/>
        </authorList>
    </citation>
    <scope>NUCLEOTIDE SEQUENCE [LARGE SCALE GENOMIC DNA]</scope>
    <source>
        <strain evidence="1">ISS470</strain>
    </source>
</reference>
<comment type="caution">
    <text evidence="1">The sequence shown here is derived from an EMBL/GenBank/DDBJ whole genome shotgun (WGS) entry which is preliminary data.</text>
</comment>
<sequence>MLVRYIPKVECEFRYITYCLRKHRESFILYIVLQRHFYTRTSYSFVGAPAENVRHHMEGTSINGQLYEIFELKEPEFPFFFSIHGRGIDREFVQSKRRIPDSEMSNKLL</sequence>
<gene>
    <name evidence="1" type="ORF">T4D_2787</name>
</gene>
<dbReference type="AlphaFoldDB" id="A0A0V1F869"/>
<organism evidence="1 2">
    <name type="scientific">Trichinella pseudospiralis</name>
    <name type="common">Parasitic roundworm</name>
    <dbReference type="NCBI Taxonomy" id="6337"/>
    <lineage>
        <taxon>Eukaryota</taxon>
        <taxon>Metazoa</taxon>
        <taxon>Ecdysozoa</taxon>
        <taxon>Nematoda</taxon>
        <taxon>Enoplea</taxon>
        <taxon>Dorylaimia</taxon>
        <taxon>Trichinellida</taxon>
        <taxon>Trichinellidae</taxon>
        <taxon>Trichinella</taxon>
    </lineage>
</organism>
<evidence type="ECO:0000313" key="2">
    <source>
        <dbReference type="Proteomes" id="UP000054995"/>
    </source>
</evidence>
<keyword evidence="2" id="KW-1185">Reference proteome</keyword>
<dbReference type="EMBL" id="JYDT01000185">
    <property type="protein sequence ID" value="KRY82187.1"/>
    <property type="molecule type" value="Genomic_DNA"/>
</dbReference>
<dbReference type="Proteomes" id="UP000054995">
    <property type="component" value="Unassembled WGS sequence"/>
</dbReference>
<proteinExistence type="predicted"/>